<protein>
    <submittedName>
        <fullName evidence="7">Membrane protein</fullName>
    </submittedName>
</protein>
<reference evidence="7" key="1">
    <citation type="journal article" date="2014" name="Int. J. Syst. Evol. Microbiol.">
        <title>Complete genome sequence of Corynebacterium casei LMG S-19264T (=DSM 44701T), isolated from a smear-ripened cheese.</title>
        <authorList>
            <consortium name="US DOE Joint Genome Institute (JGI-PGF)"/>
            <person name="Walter F."/>
            <person name="Albersmeier A."/>
            <person name="Kalinowski J."/>
            <person name="Ruckert C."/>
        </authorList>
    </citation>
    <scope>NUCLEOTIDE SEQUENCE</scope>
    <source>
        <strain evidence="7">CGMCC 1.12181</strain>
    </source>
</reference>
<dbReference type="GO" id="GO:0016020">
    <property type="term" value="C:membrane"/>
    <property type="evidence" value="ECO:0007669"/>
    <property type="project" value="UniProtKB-SubCell"/>
</dbReference>
<comment type="subcellular location">
    <subcellularLocation>
        <location evidence="1">Membrane</location>
        <topology evidence="1">Multi-pass membrane protein</topology>
    </subcellularLocation>
</comment>
<evidence type="ECO:0000256" key="2">
    <source>
        <dbReference type="ARBA" id="ARBA00022692"/>
    </source>
</evidence>
<dbReference type="EMBL" id="BMEO01000005">
    <property type="protein sequence ID" value="GGF93685.1"/>
    <property type="molecule type" value="Genomic_DNA"/>
</dbReference>
<keyword evidence="8" id="KW-1185">Reference proteome</keyword>
<evidence type="ECO:0000256" key="3">
    <source>
        <dbReference type="ARBA" id="ARBA00022989"/>
    </source>
</evidence>
<feature type="transmembrane region" description="Helical" evidence="5">
    <location>
        <begin position="124"/>
        <end position="148"/>
    </location>
</feature>
<accession>A0A917CQC3</accession>
<evidence type="ECO:0000313" key="8">
    <source>
        <dbReference type="Proteomes" id="UP000605253"/>
    </source>
</evidence>
<name>A0A917CQC3_9GAMM</name>
<organism evidence="7 8">
    <name type="scientific">Marinicella pacifica</name>
    <dbReference type="NCBI Taxonomy" id="1171543"/>
    <lineage>
        <taxon>Bacteria</taxon>
        <taxon>Pseudomonadati</taxon>
        <taxon>Pseudomonadota</taxon>
        <taxon>Gammaproteobacteria</taxon>
        <taxon>Lysobacterales</taxon>
        <taxon>Marinicellaceae</taxon>
        <taxon>Marinicella</taxon>
    </lineage>
</organism>
<keyword evidence="3 5" id="KW-1133">Transmembrane helix</keyword>
<feature type="domain" description="O-antigen ligase-related" evidence="6">
    <location>
        <begin position="195"/>
        <end position="348"/>
    </location>
</feature>
<feature type="transmembrane region" description="Helical" evidence="5">
    <location>
        <begin position="30"/>
        <end position="48"/>
    </location>
</feature>
<feature type="transmembrane region" description="Helical" evidence="5">
    <location>
        <begin position="337"/>
        <end position="357"/>
    </location>
</feature>
<feature type="transmembrane region" description="Helical" evidence="5">
    <location>
        <begin position="55"/>
        <end position="78"/>
    </location>
</feature>
<comment type="caution">
    <text evidence="7">The sequence shown here is derived from an EMBL/GenBank/DDBJ whole genome shotgun (WGS) entry which is preliminary data.</text>
</comment>
<feature type="transmembrane region" description="Helical" evidence="5">
    <location>
        <begin position="369"/>
        <end position="387"/>
    </location>
</feature>
<evidence type="ECO:0000313" key="7">
    <source>
        <dbReference type="EMBL" id="GGF93685.1"/>
    </source>
</evidence>
<feature type="transmembrane region" description="Helical" evidence="5">
    <location>
        <begin position="393"/>
        <end position="411"/>
    </location>
</feature>
<feature type="transmembrane region" description="Helical" evidence="5">
    <location>
        <begin position="191"/>
        <end position="206"/>
    </location>
</feature>
<proteinExistence type="predicted"/>
<feature type="transmembrane region" description="Helical" evidence="5">
    <location>
        <begin position="7"/>
        <end position="24"/>
    </location>
</feature>
<feature type="transmembrane region" description="Helical" evidence="5">
    <location>
        <begin position="84"/>
        <end position="103"/>
    </location>
</feature>
<reference evidence="7" key="2">
    <citation type="submission" date="2020-09" db="EMBL/GenBank/DDBJ databases">
        <authorList>
            <person name="Sun Q."/>
            <person name="Zhou Y."/>
        </authorList>
    </citation>
    <scope>NUCLEOTIDE SEQUENCE</scope>
    <source>
        <strain evidence="7">CGMCC 1.12181</strain>
    </source>
</reference>
<dbReference type="InterPro" id="IPR007016">
    <property type="entry name" value="O-antigen_ligase-rel_domated"/>
</dbReference>
<dbReference type="Proteomes" id="UP000605253">
    <property type="component" value="Unassembled WGS sequence"/>
</dbReference>
<feature type="transmembrane region" description="Helical" evidence="5">
    <location>
        <begin position="235"/>
        <end position="254"/>
    </location>
</feature>
<dbReference type="Pfam" id="PF04932">
    <property type="entry name" value="Wzy_C"/>
    <property type="match status" value="1"/>
</dbReference>
<sequence length="413" mass="46977">MNPVRRQQWMMVVLLVAVWGLLPFGRLSEIPVLVLAIIGMGITFRHRVLLSKQPWFIGLTVLSGLYFLLTLVSALDSYWPQKSFTVSFASWRFYFMGVAVLWFSTLKQNRQETTAYSAKELSFLIIKIMAIVALFWGLDAIVQAILGYDLFARESYPGRLTGIFGDNVKLGPVLALMLPVVLIWTRSQRRWIRWLALVAIMVAILLSGTRSAWLMMLFIGFLFAWQFLPKSRWLTLIKAGVLVLVISFLMAMLVPDFQQRLDRSAEVLSGQESALDYALADRLPIWHSAWQMYKKHPINGVGARAFRKAYPDFAAQDDPWVAQDGVSLQAHHWVLELMAETGTLGFVFGLALIFIYISVVKNKFKHPTVWPYATALLAAFLPVVSLYSLFSSFWSICLWWLVIVSFMGVSGED</sequence>
<gene>
    <name evidence="7" type="ORF">GCM10011365_13700</name>
</gene>
<evidence type="ECO:0000256" key="4">
    <source>
        <dbReference type="ARBA" id="ARBA00023136"/>
    </source>
</evidence>
<evidence type="ECO:0000256" key="1">
    <source>
        <dbReference type="ARBA" id="ARBA00004141"/>
    </source>
</evidence>
<evidence type="ECO:0000259" key="6">
    <source>
        <dbReference type="Pfam" id="PF04932"/>
    </source>
</evidence>
<dbReference type="PANTHER" id="PTHR37422">
    <property type="entry name" value="TEICHURONIC ACID BIOSYNTHESIS PROTEIN TUAE"/>
    <property type="match status" value="1"/>
</dbReference>
<dbReference type="AlphaFoldDB" id="A0A917CQC3"/>
<feature type="transmembrane region" description="Helical" evidence="5">
    <location>
        <begin position="168"/>
        <end position="184"/>
    </location>
</feature>
<keyword evidence="2 5" id="KW-0812">Transmembrane</keyword>
<evidence type="ECO:0000256" key="5">
    <source>
        <dbReference type="SAM" id="Phobius"/>
    </source>
</evidence>
<dbReference type="PANTHER" id="PTHR37422:SF13">
    <property type="entry name" value="LIPOPOLYSACCHARIDE BIOSYNTHESIS PROTEIN PA4999-RELATED"/>
    <property type="match status" value="1"/>
</dbReference>
<dbReference type="InterPro" id="IPR051533">
    <property type="entry name" value="WaaL-like"/>
</dbReference>
<dbReference type="RefSeq" id="WP_188364973.1">
    <property type="nucleotide sequence ID" value="NZ_BAABJF010000002.1"/>
</dbReference>
<keyword evidence="4 5" id="KW-0472">Membrane</keyword>